<dbReference type="Pfam" id="PF22785">
    <property type="entry name" value="Tc-R-P"/>
    <property type="match status" value="1"/>
</dbReference>
<evidence type="ECO:0000313" key="5">
    <source>
        <dbReference type="EMBL" id="EPR41908.1"/>
    </source>
</evidence>
<feature type="binding site" evidence="3">
    <location>
        <position position="257"/>
    </location>
    <ligand>
        <name>Mg(2+)</name>
        <dbReference type="ChEBI" id="CHEBI:18420"/>
        <label>1</label>
    </ligand>
</feature>
<keyword evidence="3" id="KW-0479">Metal-binding</keyword>
<feature type="binding site" evidence="3">
    <location>
        <position position="494"/>
    </location>
    <ligand>
        <name>Mg(2+)</name>
        <dbReference type="ChEBI" id="CHEBI:18420"/>
        <label>1</label>
    </ligand>
</feature>
<sequence>MAANKADGKKAIGLIETALGLPVPFPRSYWVIPGRLLAGELPGAKDPREAENKLDRLLESGIRRIINLMQPDETDHSGEPFTPYEPILNDLASRRGSKPLCKRYPIQDLGVPSPDQMRHTLDCIDEALIQGDPVYVHCWGGVGRTGTLVGCFLIRHGLADAGNVLDIIRCLRQNEAMAHRTSPETSEQRNWVKSWRQYESNAPTRLGRYLGCMVGGGVGDALGAPVEFMQLPQIRRTYGEQGIRDYDKAYGGIGTITDDTQMTMFTAEGLLRAWTRGNLKGICNPPGLVHRSYLQWMITQNAATEFQTYDHDLGTLIHIPEMHSRRAPGNSCLSALSGREMGTIDRPVNNSKGCGGVMRVAPVGLIAGATAEAFRLGCEIAAITHGHPSGYLSAGALAAIINVIRDGGTLKDGVASGIEYLVGRPEALECVQAIVGALALAATSKPTPEAIESLGGGWVAEEALAISLFCACRAEEDFTVGVRMAVNHSGDTDSTGAITGNILGCMLGRHAIPAAFSNPLELRTVIERLAVDLFIKFRPDDQWWRLYPGY</sequence>
<feature type="binding site" evidence="3">
    <location>
        <position position="258"/>
    </location>
    <ligand>
        <name>Mg(2+)</name>
        <dbReference type="ChEBI" id="CHEBI:18420"/>
        <label>1</label>
    </ligand>
</feature>
<organism evidence="5 6">
    <name type="scientific">Desulfococcus multivorans DSM 2059</name>
    <dbReference type="NCBI Taxonomy" id="1121405"/>
    <lineage>
        <taxon>Bacteria</taxon>
        <taxon>Pseudomonadati</taxon>
        <taxon>Thermodesulfobacteriota</taxon>
        <taxon>Desulfobacteria</taxon>
        <taxon>Desulfobacterales</taxon>
        <taxon>Desulfococcaceae</taxon>
        <taxon>Desulfococcus</taxon>
    </lineage>
</organism>
<dbReference type="EMBL" id="ATHJ01000071">
    <property type="protein sequence ID" value="EPR41908.1"/>
    <property type="molecule type" value="Genomic_DNA"/>
</dbReference>
<comment type="cofactor">
    <cofactor evidence="3">
        <name>Mg(2+)</name>
        <dbReference type="ChEBI" id="CHEBI:18420"/>
    </cofactor>
    <text evidence="3">Binds 2 magnesium ions per subunit.</text>
</comment>
<feature type="binding site" evidence="3">
    <location>
        <position position="491"/>
    </location>
    <ligand>
        <name>Mg(2+)</name>
        <dbReference type="ChEBI" id="CHEBI:18420"/>
        <label>1</label>
    </ligand>
</feature>
<dbReference type="PROSITE" id="PS00383">
    <property type="entry name" value="TYR_PHOSPHATASE_1"/>
    <property type="match status" value="1"/>
</dbReference>
<keyword evidence="2" id="KW-0378">Hydrolase</keyword>
<evidence type="ECO:0000256" key="3">
    <source>
        <dbReference type="PIRSR" id="PIRSR605502-1"/>
    </source>
</evidence>
<feature type="domain" description="Tyrosine specific protein phosphatases" evidence="4">
    <location>
        <begin position="118"/>
        <end position="186"/>
    </location>
</feature>
<dbReference type="InterPro" id="IPR005502">
    <property type="entry name" value="Ribosyl_crysJ1"/>
</dbReference>
<dbReference type="STRING" id="897.B2D07_19825"/>
<dbReference type="Pfam" id="PF03747">
    <property type="entry name" value="ADP_ribosyl_GH"/>
    <property type="match status" value="1"/>
</dbReference>
<dbReference type="eggNOG" id="COG1397">
    <property type="taxonomic scope" value="Bacteria"/>
</dbReference>
<gene>
    <name evidence="5" type="ORF">dsmv_1907</name>
</gene>
<name>S7VBQ9_DESML</name>
<protein>
    <submittedName>
        <fullName evidence="5">ADP-ribosylation/Crystallin J1</fullName>
    </submittedName>
</protein>
<dbReference type="PANTHER" id="PTHR16222:SF24">
    <property type="entry name" value="ADP-RIBOSYLHYDROLASE ARH3"/>
    <property type="match status" value="1"/>
</dbReference>
<dbReference type="PATRIC" id="fig|1121405.3.peg.1372"/>
<reference evidence="5 6" key="1">
    <citation type="journal article" date="2013" name="Genome Announc.">
        <title>Draft genome sequences for three mercury-methylating, sulfate-reducing bacteria.</title>
        <authorList>
            <person name="Brown S.D."/>
            <person name="Hurt R.A.Jr."/>
            <person name="Gilmour C.C."/>
            <person name="Elias D.A."/>
        </authorList>
    </citation>
    <scope>NUCLEOTIDE SEQUENCE [LARGE SCALE GENOMIC DNA]</scope>
    <source>
        <strain evidence="5 6">DSM 2059</strain>
    </source>
</reference>
<dbReference type="InterPro" id="IPR029021">
    <property type="entry name" value="Prot-tyrosine_phosphatase-like"/>
</dbReference>
<feature type="binding site" evidence="3">
    <location>
        <position position="493"/>
    </location>
    <ligand>
        <name>Mg(2+)</name>
        <dbReference type="ChEBI" id="CHEBI:18420"/>
        <label>1</label>
    </ligand>
</feature>
<dbReference type="PROSITE" id="PS50056">
    <property type="entry name" value="TYR_PHOSPHATASE_2"/>
    <property type="match status" value="1"/>
</dbReference>
<dbReference type="InterPro" id="IPR050792">
    <property type="entry name" value="ADP-ribosylglycohydrolase"/>
</dbReference>
<comment type="caution">
    <text evidence="5">The sequence shown here is derived from an EMBL/GenBank/DDBJ whole genome shotgun (WGS) entry which is preliminary data.</text>
</comment>
<accession>S7VBQ9</accession>
<dbReference type="InterPro" id="IPR016130">
    <property type="entry name" value="Tyr_Pase_AS"/>
</dbReference>
<keyword evidence="3" id="KW-0460">Magnesium</keyword>
<dbReference type="InterPro" id="IPR036705">
    <property type="entry name" value="Ribosyl_crysJ1_sf"/>
</dbReference>
<dbReference type="Proteomes" id="UP000014977">
    <property type="component" value="Unassembled WGS sequence"/>
</dbReference>
<dbReference type="GO" id="GO:0016787">
    <property type="term" value="F:hydrolase activity"/>
    <property type="evidence" value="ECO:0007669"/>
    <property type="project" value="UniProtKB-KW"/>
</dbReference>
<evidence type="ECO:0000313" key="6">
    <source>
        <dbReference type="Proteomes" id="UP000014977"/>
    </source>
</evidence>
<proteinExistence type="inferred from homology"/>
<dbReference type="GO" id="GO:0046872">
    <property type="term" value="F:metal ion binding"/>
    <property type="evidence" value="ECO:0007669"/>
    <property type="project" value="UniProtKB-KW"/>
</dbReference>
<evidence type="ECO:0000256" key="2">
    <source>
        <dbReference type="ARBA" id="ARBA00022801"/>
    </source>
</evidence>
<evidence type="ECO:0000259" key="4">
    <source>
        <dbReference type="PROSITE" id="PS50056"/>
    </source>
</evidence>
<dbReference type="InterPro" id="IPR000387">
    <property type="entry name" value="Tyr_Pase_dom"/>
</dbReference>
<dbReference type="SUPFAM" id="SSF52799">
    <property type="entry name" value="(Phosphotyrosine protein) phosphatases II"/>
    <property type="match status" value="1"/>
</dbReference>
<evidence type="ECO:0000256" key="1">
    <source>
        <dbReference type="ARBA" id="ARBA00010702"/>
    </source>
</evidence>
<keyword evidence="6" id="KW-1185">Reference proteome</keyword>
<dbReference type="eggNOG" id="COG2365">
    <property type="taxonomic scope" value="Bacteria"/>
</dbReference>
<dbReference type="Gene3D" id="3.90.190.10">
    <property type="entry name" value="Protein tyrosine phosphatase superfamily"/>
    <property type="match status" value="1"/>
</dbReference>
<comment type="similarity">
    <text evidence="1">Belongs to the ADP-ribosylglycohydrolase family.</text>
</comment>
<dbReference type="RefSeq" id="WP_020876289.1">
    <property type="nucleotide sequence ID" value="NZ_ATHJ01000071.1"/>
</dbReference>
<dbReference type="AlphaFoldDB" id="S7VBQ9"/>
<feature type="binding site" evidence="3">
    <location>
        <position position="259"/>
    </location>
    <ligand>
        <name>Mg(2+)</name>
        <dbReference type="ChEBI" id="CHEBI:18420"/>
        <label>1</label>
    </ligand>
</feature>
<dbReference type="PANTHER" id="PTHR16222">
    <property type="entry name" value="ADP-RIBOSYLGLYCOHYDROLASE"/>
    <property type="match status" value="1"/>
</dbReference>
<dbReference type="OrthoDB" id="9806482at2"/>
<dbReference type="Gene3D" id="1.10.4080.10">
    <property type="entry name" value="ADP-ribosylation/Crystallin J1"/>
    <property type="match status" value="1"/>
</dbReference>
<dbReference type="SUPFAM" id="SSF101478">
    <property type="entry name" value="ADP-ribosylglycohydrolase"/>
    <property type="match status" value="1"/>
</dbReference>